<dbReference type="Proteomes" id="UP000061468">
    <property type="component" value="Plasmid pAMEDUM8_300"/>
</dbReference>
<evidence type="ECO:0000313" key="2">
    <source>
        <dbReference type="EMBL" id="AMJ80889.1"/>
    </source>
</evidence>
<dbReference type="SUPFAM" id="SSF52540">
    <property type="entry name" value="P-loop containing nucleoside triphosphate hydrolases"/>
    <property type="match status" value="1"/>
</dbReference>
<dbReference type="PANTHER" id="PTHR35894:SF1">
    <property type="entry name" value="PHOSPHORIBULOKINASE _ URIDINE KINASE FAMILY"/>
    <property type="match status" value="1"/>
</dbReference>
<keyword evidence="2" id="KW-0614">Plasmid</keyword>
<dbReference type="GO" id="GO:0016887">
    <property type="term" value="F:ATP hydrolysis activity"/>
    <property type="evidence" value="ECO:0007669"/>
    <property type="project" value="InterPro"/>
</dbReference>
<accession>A0AAC9AER8</accession>
<dbReference type="AlphaFoldDB" id="A0AAC9AER8"/>
<feature type="domain" description="ORC1/DEAH AAA+ ATPase" evidence="1">
    <location>
        <begin position="125"/>
        <end position="270"/>
    </location>
</feature>
<evidence type="ECO:0000313" key="3">
    <source>
        <dbReference type="Proteomes" id="UP000061468"/>
    </source>
</evidence>
<dbReference type="PANTHER" id="PTHR35894">
    <property type="entry name" value="GENERAL SECRETION PATHWAY PROTEIN A-RELATED"/>
    <property type="match status" value="1"/>
</dbReference>
<dbReference type="Gene3D" id="3.40.50.300">
    <property type="entry name" value="P-loop containing nucleotide triphosphate hydrolases"/>
    <property type="match status" value="1"/>
</dbReference>
<geneLocation type="plasmid" evidence="2 3">
    <name>pAMEDUM8_300</name>
</geneLocation>
<dbReference type="Pfam" id="PF13401">
    <property type="entry name" value="AAA_22"/>
    <property type="match status" value="1"/>
</dbReference>
<dbReference type="RefSeq" id="WP_015068711.1">
    <property type="nucleotide sequence ID" value="NZ_CAKMLI010000003.1"/>
</dbReference>
<protein>
    <submittedName>
        <fullName evidence="2">Transposase</fullName>
    </submittedName>
</protein>
<dbReference type="InterPro" id="IPR027417">
    <property type="entry name" value="P-loop_NTPase"/>
</dbReference>
<proteinExistence type="predicted"/>
<reference evidence="2 3" key="1">
    <citation type="submission" date="2015-12" db="EMBL/GenBank/DDBJ databases">
        <title>Intraspecies pangenome expansion in the marine bacterium Alteromonas.</title>
        <authorList>
            <person name="Lopez-Perez M."/>
            <person name="Rodriguez-Valera F."/>
        </authorList>
    </citation>
    <scope>NUCLEOTIDE SEQUENCE [LARGE SCALE GENOMIC DNA]</scope>
    <source>
        <strain evidence="2 3">UM8</strain>
        <plasmid evidence="2 3">pAMEDUM8_300</plasmid>
    </source>
</reference>
<evidence type="ECO:0000259" key="1">
    <source>
        <dbReference type="Pfam" id="PF13401"/>
    </source>
</evidence>
<organism evidence="2 3">
    <name type="scientific">Alteromonas mediterranea</name>
    <dbReference type="NCBI Taxonomy" id="314275"/>
    <lineage>
        <taxon>Bacteria</taxon>
        <taxon>Pseudomonadati</taxon>
        <taxon>Pseudomonadota</taxon>
        <taxon>Gammaproteobacteria</taxon>
        <taxon>Alteromonadales</taxon>
        <taxon>Alteromonadaceae</taxon>
        <taxon>Alteromonas/Salinimonas group</taxon>
        <taxon>Alteromonas</taxon>
    </lineage>
</organism>
<sequence>MRIRFAEYREAILPEYRGNPLIEALPQKPRDDELLDKLGFFPPHDESERGLDAFDRIEYLVRLEHLRQPLPVYIDVYRYIESALKKGYSAKNPFSPTTANYLHYPLDERPAIEPRTGFFKPKASGITVIGESGVGKTSMLEQILSCYDDVIEHVKYQNKSLPLKQVVWIKVDCPEDSSVRALCHKILAEIDRKLGHKAEKPATTIPALVEQIEARIKSGFLGILVIDEMQNLNLAKTGGADRLIAFLHNLVNNLGIPLLFCANPPFNKLLEQTLKIARRAESSGYVDVELLKNDEEWELFVDELWGLQWTNIRTPLTKSLSDKLYDLSVGNLDLAMRVYKEAQRQVIGSGDERINESVLEHAANITIRASKTSVDKIKRDNKVSLLKRKKVKKSVLNHFKAVPQKQELTHHDKRLITIPGDLSRPHHPEFAEQLNELRILDTFIEQISDPDTIQRAAKQKDALKYLKTQRLLCDEPLEDLI</sequence>
<dbReference type="InterPro" id="IPR052026">
    <property type="entry name" value="ExeA_AAA_ATPase_DNA-bind"/>
</dbReference>
<dbReference type="EMBL" id="CP013929">
    <property type="protein sequence ID" value="AMJ80889.1"/>
    <property type="molecule type" value="Genomic_DNA"/>
</dbReference>
<name>A0AAC9AER8_9ALTE</name>
<gene>
    <name evidence="2" type="ORF">AV942_21155</name>
</gene>
<dbReference type="InterPro" id="IPR049945">
    <property type="entry name" value="AAA_22"/>
</dbReference>